<organism evidence="2 3">
    <name type="scientific">candidate division TA06 bacterium</name>
    <dbReference type="NCBI Taxonomy" id="2250710"/>
    <lineage>
        <taxon>Bacteria</taxon>
        <taxon>Bacteria division TA06</taxon>
    </lineage>
</organism>
<reference evidence="2" key="1">
    <citation type="submission" date="2020-07" db="EMBL/GenBank/DDBJ databases">
        <title>Huge and variable diversity of episymbiotic CPR bacteria and DPANN archaea in groundwater ecosystems.</title>
        <authorList>
            <person name="He C.Y."/>
            <person name="Keren R."/>
            <person name="Whittaker M."/>
            <person name="Farag I.F."/>
            <person name="Doudna J."/>
            <person name="Cate J.H.D."/>
            <person name="Banfield J.F."/>
        </authorList>
    </citation>
    <scope>NUCLEOTIDE SEQUENCE</scope>
    <source>
        <strain evidence="2">NC_groundwater_1520_Pr4_B-0.1um_53_5</strain>
    </source>
</reference>
<comment type="caution">
    <text evidence="2">The sequence shown here is derived from an EMBL/GenBank/DDBJ whole genome shotgun (WGS) entry which is preliminary data.</text>
</comment>
<feature type="region of interest" description="Disordered" evidence="1">
    <location>
        <begin position="1"/>
        <end position="26"/>
    </location>
</feature>
<sequence>MRHPRDRGGSMGNLMRANRRMVNRPRRMMGRRRLHRAAGLALSKSMSRCCSLMLRMLSSRLGLVCAGFDRMPLGLGRSGRMMRLGSLSLS</sequence>
<feature type="compositionally biased region" description="Basic residues" evidence="1">
    <location>
        <begin position="17"/>
        <end position="26"/>
    </location>
</feature>
<evidence type="ECO:0000313" key="3">
    <source>
        <dbReference type="Proteomes" id="UP000736328"/>
    </source>
</evidence>
<name>A0A933ID82_UNCT6</name>
<accession>A0A933ID82</accession>
<dbReference type="AlphaFoldDB" id="A0A933ID82"/>
<dbReference type="EMBL" id="JACQXR010000146">
    <property type="protein sequence ID" value="MBI4727677.1"/>
    <property type="molecule type" value="Genomic_DNA"/>
</dbReference>
<dbReference type="Proteomes" id="UP000736328">
    <property type="component" value="Unassembled WGS sequence"/>
</dbReference>
<protein>
    <submittedName>
        <fullName evidence="2">Uncharacterized protein</fullName>
    </submittedName>
</protein>
<evidence type="ECO:0000256" key="1">
    <source>
        <dbReference type="SAM" id="MobiDB-lite"/>
    </source>
</evidence>
<gene>
    <name evidence="2" type="ORF">HY768_10755</name>
</gene>
<evidence type="ECO:0000313" key="2">
    <source>
        <dbReference type="EMBL" id="MBI4727677.1"/>
    </source>
</evidence>
<proteinExistence type="predicted"/>